<protein>
    <submittedName>
        <fullName evidence="2">TerB family tellurite resistance protein</fullName>
    </submittedName>
</protein>
<keyword evidence="3" id="KW-1185">Reference proteome</keyword>
<dbReference type="SUPFAM" id="SSF158682">
    <property type="entry name" value="TerB-like"/>
    <property type="match status" value="1"/>
</dbReference>
<dbReference type="CDD" id="cd07177">
    <property type="entry name" value="terB_like"/>
    <property type="match status" value="1"/>
</dbReference>
<feature type="domain" description="Co-chaperone DjlA N-terminal" evidence="1">
    <location>
        <begin position="32"/>
        <end position="113"/>
    </location>
</feature>
<sequence>MVKIISDFNFDEKLSFIKVIENMIHADCKVEQEELMYFEQLKKRLSFTNDFVEEAKRLDTMKCVEILKLMSNSKKQIVYDSLVELANVDDEFHPNEKVLIDNLCQLIHFKPQANSWRSS</sequence>
<evidence type="ECO:0000313" key="3">
    <source>
        <dbReference type="Proteomes" id="UP000678679"/>
    </source>
</evidence>
<dbReference type="AlphaFoldDB" id="A0AAX1NAY5"/>
<evidence type="ECO:0000259" key="1">
    <source>
        <dbReference type="Pfam" id="PF05099"/>
    </source>
</evidence>
<evidence type="ECO:0000313" key="2">
    <source>
        <dbReference type="EMBL" id="QWG04725.1"/>
    </source>
</evidence>
<gene>
    <name evidence="2" type="ORF">KMW28_27895</name>
</gene>
<dbReference type="Pfam" id="PF05099">
    <property type="entry name" value="TerB"/>
    <property type="match status" value="1"/>
</dbReference>
<dbReference type="Gene3D" id="1.10.3680.10">
    <property type="entry name" value="TerB-like"/>
    <property type="match status" value="1"/>
</dbReference>
<dbReference type="KEGG" id="fya:KMW28_27895"/>
<dbReference type="EMBL" id="CP076133">
    <property type="protein sequence ID" value="QWG04725.1"/>
    <property type="molecule type" value="Genomic_DNA"/>
</dbReference>
<dbReference type="Proteomes" id="UP000678679">
    <property type="component" value="Chromosome 2"/>
</dbReference>
<dbReference type="InterPro" id="IPR007791">
    <property type="entry name" value="DjlA_N"/>
</dbReference>
<dbReference type="InterPro" id="IPR029024">
    <property type="entry name" value="TerB-like"/>
</dbReference>
<dbReference type="RefSeq" id="WP_066215656.1">
    <property type="nucleotide sequence ID" value="NZ_CP076133.1"/>
</dbReference>
<name>A0AAX1NAY5_9BACT</name>
<reference evidence="2 3" key="1">
    <citation type="submission" date="2021-05" db="EMBL/GenBank/DDBJ databases">
        <title>Comparative genomic studies on the polysaccharide-degrading batcterial strains of the Flammeovirga genus.</title>
        <authorList>
            <person name="Zewei F."/>
            <person name="Zheng Z."/>
            <person name="Yu L."/>
            <person name="Ruyue G."/>
            <person name="Yanhong M."/>
            <person name="Yuanyuan C."/>
            <person name="Jingyan G."/>
            <person name="Wenjun H."/>
        </authorList>
    </citation>
    <scope>NUCLEOTIDE SEQUENCE [LARGE SCALE GENOMIC DNA]</scope>
    <source>
        <strain evidence="2 3">NBRC:100898</strain>
    </source>
</reference>
<proteinExistence type="predicted"/>
<accession>A0AAX1NAY5</accession>
<organism evidence="2 3">
    <name type="scientific">Flammeovirga yaeyamensis</name>
    <dbReference type="NCBI Taxonomy" id="367791"/>
    <lineage>
        <taxon>Bacteria</taxon>
        <taxon>Pseudomonadati</taxon>
        <taxon>Bacteroidota</taxon>
        <taxon>Cytophagia</taxon>
        <taxon>Cytophagales</taxon>
        <taxon>Flammeovirgaceae</taxon>
        <taxon>Flammeovirga</taxon>
    </lineage>
</organism>